<comment type="caution">
    <text evidence="1">The sequence shown here is derived from an EMBL/GenBank/DDBJ whole genome shotgun (WGS) entry which is preliminary data.</text>
</comment>
<sequence>MAGRKRAASRSHATNATASGPSRSTRSSARNARNARSADVPDVYREMLVEAVAQPSTNLPERPLKRRRPGQRSEQPAKKPDPPEVTSKSENLEDEDDVQFEDVPLPAATIETLYRDSDEEEDDDEIQFEDIDFSFPPPNIDSAEDGNKDLELDFSAKTTASAQKTVDRRKPISKAEKSHRIEIHKMHLLCLLAYVARRNRWCNDTAVQDTLRPLLTKKMVKYLNPDSHLTQFGQAQSLKDGLQQLSTMYKTKFEITERGIRRALWAEDEEYLQNYRLPDDVESPMEKPDFREAAKSLRGSRDVGAQLYCALLRSAGVEARLVCSLQPLTFASGGPSLGKPPKPKGKLSIEEQYARMTKYDNTFESPATSAISPIRRRLGHPNATAFQVPTISHPSSSRHTPPAPKIIRESSYPVYWVEVLDEGHQKWQPADPLVTDSFWKPQKLEPPASDRENCMTYVVAFEADGTAKDVTRRYTKAYNAKTRKMRIESVESTGESWWQKTLQAFSRGYVTDLDQIESNELNGIQMREPMPRKVADFKDHPIYALERHLRRNEVLVPGASASGTVGAGSTGPLEKIYRRSDVRVARSREKWYRMGREVLLNEIPAKFVPKRAKQKANSFDDRGEDDPSETVGTPIYTTDQTVEFKHPPVVNGRIPKNRFGNLDIYVPSMVPEGGAYVADELAARAAFILGIDYAPALTGFQFQGRQGTAVLYGAIVAVEHEKAVRAVINGLHDQAAEFEKERRTREVLKAWRLFLMNLRVRQRLWADVDSDEEAADREADQEAVVLDTAEAVADEHDMEDADAAQQSDDSDEAGGFMIDDDYAGGFMT</sequence>
<reference evidence="1 2" key="1">
    <citation type="journal article" date="2022" name="New Phytol.">
        <title>Ecological generalism drives hyperdiversity of secondary metabolite gene clusters in xylarialean endophytes.</title>
        <authorList>
            <person name="Franco M.E.E."/>
            <person name="Wisecaver J.H."/>
            <person name="Arnold A.E."/>
            <person name="Ju Y.M."/>
            <person name="Slot J.C."/>
            <person name="Ahrendt S."/>
            <person name="Moore L.P."/>
            <person name="Eastman K.E."/>
            <person name="Scott K."/>
            <person name="Konkel Z."/>
            <person name="Mondo S.J."/>
            <person name="Kuo A."/>
            <person name="Hayes R.D."/>
            <person name="Haridas S."/>
            <person name="Andreopoulos B."/>
            <person name="Riley R."/>
            <person name="LaButti K."/>
            <person name="Pangilinan J."/>
            <person name="Lipzen A."/>
            <person name="Amirebrahimi M."/>
            <person name="Yan J."/>
            <person name="Adam C."/>
            <person name="Keymanesh K."/>
            <person name="Ng V."/>
            <person name="Louie K."/>
            <person name="Northen T."/>
            <person name="Drula E."/>
            <person name="Henrissat B."/>
            <person name="Hsieh H.M."/>
            <person name="Youens-Clark K."/>
            <person name="Lutzoni F."/>
            <person name="Miadlikowska J."/>
            <person name="Eastwood D.C."/>
            <person name="Hamelin R.C."/>
            <person name="Grigoriev I.V."/>
            <person name="U'Ren J.M."/>
        </authorList>
    </citation>
    <scope>NUCLEOTIDE SEQUENCE [LARGE SCALE GENOMIC DNA]</scope>
    <source>
        <strain evidence="1 2">CBS 119005</strain>
    </source>
</reference>
<dbReference type="Proteomes" id="UP001497700">
    <property type="component" value="Unassembled WGS sequence"/>
</dbReference>
<evidence type="ECO:0000313" key="1">
    <source>
        <dbReference type="EMBL" id="KAI4871102.1"/>
    </source>
</evidence>
<dbReference type="EMBL" id="MU393421">
    <property type="protein sequence ID" value="KAI4871102.1"/>
    <property type="molecule type" value="Genomic_DNA"/>
</dbReference>
<name>A0ACB9ZH70_9PEZI</name>
<organism evidence="1 2">
    <name type="scientific">Hypoxylon rubiginosum</name>
    <dbReference type="NCBI Taxonomy" id="110542"/>
    <lineage>
        <taxon>Eukaryota</taxon>
        <taxon>Fungi</taxon>
        <taxon>Dikarya</taxon>
        <taxon>Ascomycota</taxon>
        <taxon>Pezizomycotina</taxon>
        <taxon>Sordariomycetes</taxon>
        <taxon>Xylariomycetidae</taxon>
        <taxon>Xylariales</taxon>
        <taxon>Hypoxylaceae</taxon>
        <taxon>Hypoxylon</taxon>
    </lineage>
</organism>
<protein>
    <submittedName>
        <fullName evidence="1">Rad4-domain-containing protein</fullName>
    </submittedName>
</protein>
<keyword evidence="2" id="KW-1185">Reference proteome</keyword>
<gene>
    <name evidence="1" type="ORF">F4820DRAFT_5616</name>
</gene>
<accession>A0ACB9ZH70</accession>
<evidence type="ECO:0000313" key="2">
    <source>
        <dbReference type="Proteomes" id="UP001497700"/>
    </source>
</evidence>
<proteinExistence type="predicted"/>